<keyword evidence="10" id="KW-1185">Reference proteome</keyword>
<dbReference type="GO" id="GO:0005840">
    <property type="term" value="C:ribosome"/>
    <property type="evidence" value="ECO:0007669"/>
    <property type="project" value="UniProtKB-KW"/>
</dbReference>
<dbReference type="InterPro" id="IPR020070">
    <property type="entry name" value="Ribosomal_bL9_N"/>
</dbReference>
<evidence type="ECO:0000256" key="2">
    <source>
        <dbReference type="ARBA" id="ARBA00022730"/>
    </source>
</evidence>
<dbReference type="Gene3D" id="3.10.430.100">
    <property type="entry name" value="Ribosomal protein L9, C-terminal domain"/>
    <property type="match status" value="1"/>
</dbReference>
<sequence length="150" mass="16735">MKVLLLENIQGLGKKGEVVEVKDGYGQNFLIAKGKAQHATNEVINKYKAQLRKQQELEALEIAQMQQIKQTLEGLKLTLHKKVGANNTLFGSITKDEIVLALDEHKIHIDKKHIEIPQAIKHTGEFDILAKLGHGINANFKIIVEALKGE</sequence>
<gene>
    <name evidence="7" type="primary">rplI</name>
    <name evidence="9" type="ORF">CQA63_02910</name>
</gene>
<keyword evidence="2 7" id="KW-0699">rRNA-binding</keyword>
<dbReference type="InterPro" id="IPR009027">
    <property type="entry name" value="Ribosomal_bL9/RNase_H1_N"/>
</dbReference>
<dbReference type="HAMAP" id="MF_00503">
    <property type="entry name" value="Ribosomal_bL9"/>
    <property type="match status" value="1"/>
</dbReference>
<protein>
    <recommendedName>
        <fullName evidence="6 7">Large ribosomal subunit protein bL9</fullName>
    </recommendedName>
</protein>
<comment type="caution">
    <text evidence="9">The sequence shown here is derived from an EMBL/GenBank/DDBJ whole genome shotgun (WGS) entry which is preliminary data.</text>
</comment>
<reference evidence="9 10" key="1">
    <citation type="submission" date="2018-04" db="EMBL/GenBank/DDBJ databases">
        <title>Novel Campyloabacter and Helicobacter Species and Strains.</title>
        <authorList>
            <person name="Mannion A.J."/>
            <person name="Shen Z."/>
            <person name="Fox J.G."/>
        </authorList>
    </citation>
    <scope>NUCLEOTIDE SEQUENCE [LARGE SCALE GENOMIC DNA]</scope>
    <source>
        <strain evidence="9 10">MIT 98-6070</strain>
    </source>
</reference>
<evidence type="ECO:0000256" key="3">
    <source>
        <dbReference type="ARBA" id="ARBA00022884"/>
    </source>
</evidence>
<name>A0A3D8I682_9HELI</name>
<evidence type="ECO:0000313" key="10">
    <source>
        <dbReference type="Proteomes" id="UP000256599"/>
    </source>
</evidence>
<dbReference type="NCBIfam" id="TIGR00158">
    <property type="entry name" value="L9"/>
    <property type="match status" value="1"/>
</dbReference>
<evidence type="ECO:0000256" key="7">
    <source>
        <dbReference type="HAMAP-Rule" id="MF_00503"/>
    </source>
</evidence>
<comment type="similarity">
    <text evidence="1 7">Belongs to the bacterial ribosomal protein bL9 family.</text>
</comment>
<dbReference type="PANTHER" id="PTHR21368">
    <property type="entry name" value="50S RIBOSOMAL PROTEIN L9"/>
    <property type="match status" value="1"/>
</dbReference>
<feature type="domain" description="Ribosomal protein L9" evidence="8">
    <location>
        <begin position="13"/>
        <end position="40"/>
    </location>
</feature>
<evidence type="ECO:0000256" key="4">
    <source>
        <dbReference type="ARBA" id="ARBA00022980"/>
    </source>
</evidence>
<dbReference type="Pfam" id="PF01281">
    <property type="entry name" value="Ribosomal_L9_N"/>
    <property type="match status" value="1"/>
</dbReference>
<evidence type="ECO:0000313" key="9">
    <source>
        <dbReference type="EMBL" id="RDU60516.1"/>
    </source>
</evidence>
<dbReference type="InterPro" id="IPR036791">
    <property type="entry name" value="Ribosomal_bL9_C_sf"/>
</dbReference>
<dbReference type="GO" id="GO:1990904">
    <property type="term" value="C:ribonucleoprotein complex"/>
    <property type="evidence" value="ECO:0007669"/>
    <property type="project" value="UniProtKB-KW"/>
</dbReference>
<dbReference type="GO" id="GO:0003735">
    <property type="term" value="F:structural constituent of ribosome"/>
    <property type="evidence" value="ECO:0007669"/>
    <property type="project" value="InterPro"/>
</dbReference>
<evidence type="ECO:0000256" key="5">
    <source>
        <dbReference type="ARBA" id="ARBA00023274"/>
    </source>
</evidence>
<keyword evidence="4 7" id="KW-0689">Ribosomal protein</keyword>
<evidence type="ECO:0000256" key="1">
    <source>
        <dbReference type="ARBA" id="ARBA00010605"/>
    </source>
</evidence>
<dbReference type="OrthoDB" id="9788336at2"/>
<dbReference type="AlphaFoldDB" id="A0A3D8I682"/>
<dbReference type="FunFam" id="3.40.5.10:FF:000002">
    <property type="entry name" value="50S ribosomal protein L9"/>
    <property type="match status" value="1"/>
</dbReference>
<organism evidence="9 10">
    <name type="scientific">Helicobacter marmotae</name>
    <dbReference type="NCBI Taxonomy" id="152490"/>
    <lineage>
        <taxon>Bacteria</taxon>
        <taxon>Pseudomonadati</taxon>
        <taxon>Campylobacterota</taxon>
        <taxon>Epsilonproteobacteria</taxon>
        <taxon>Campylobacterales</taxon>
        <taxon>Helicobacteraceae</taxon>
        <taxon>Helicobacter</taxon>
    </lineage>
</organism>
<dbReference type="GO" id="GO:0006412">
    <property type="term" value="P:translation"/>
    <property type="evidence" value="ECO:0007669"/>
    <property type="project" value="UniProtKB-UniRule"/>
</dbReference>
<evidence type="ECO:0000256" key="6">
    <source>
        <dbReference type="ARBA" id="ARBA00035292"/>
    </source>
</evidence>
<dbReference type="PROSITE" id="PS00651">
    <property type="entry name" value="RIBOSOMAL_L9"/>
    <property type="match status" value="1"/>
</dbReference>
<dbReference type="InterPro" id="IPR020594">
    <property type="entry name" value="Ribosomal_bL9_bac/chp"/>
</dbReference>
<dbReference type="SUPFAM" id="SSF55658">
    <property type="entry name" value="L9 N-domain-like"/>
    <property type="match status" value="1"/>
</dbReference>
<dbReference type="SUPFAM" id="SSF55653">
    <property type="entry name" value="Ribosomal protein L9 C-domain"/>
    <property type="match status" value="1"/>
</dbReference>
<dbReference type="Gene3D" id="3.40.5.10">
    <property type="entry name" value="Ribosomal protein L9, N-terminal domain"/>
    <property type="match status" value="1"/>
</dbReference>
<dbReference type="InterPro" id="IPR020069">
    <property type="entry name" value="Ribosomal_bL9_C"/>
</dbReference>
<dbReference type="InterPro" id="IPR000244">
    <property type="entry name" value="Ribosomal_bL9"/>
</dbReference>
<comment type="function">
    <text evidence="7">Binds to the 23S rRNA.</text>
</comment>
<keyword evidence="5 7" id="KW-0687">Ribonucleoprotein</keyword>
<accession>A0A3D8I682</accession>
<keyword evidence="3 7" id="KW-0694">RNA-binding</keyword>
<dbReference type="GO" id="GO:0019843">
    <property type="term" value="F:rRNA binding"/>
    <property type="evidence" value="ECO:0007669"/>
    <property type="project" value="UniProtKB-UniRule"/>
</dbReference>
<evidence type="ECO:0000259" key="8">
    <source>
        <dbReference type="PROSITE" id="PS00651"/>
    </source>
</evidence>
<dbReference type="Pfam" id="PF03948">
    <property type="entry name" value="Ribosomal_L9_C"/>
    <property type="match status" value="1"/>
</dbReference>
<dbReference type="InterPro" id="IPR036935">
    <property type="entry name" value="Ribosomal_bL9_N_sf"/>
</dbReference>
<dbReference type="Proteomes" id="UP000256599">
    <property type="component" value="Unassembled WGS sequence"/>
</dbReference>
<dbReference type="RefSeq" id="WP_104699330.1">
    <property type="nucleotide sequence ID" value="NZ_FZPP01000004.1"/>
</dbReference>
<dbReference type="EMBL" id="NXLR01000003">
    <property type="protein sequence ID" value="RDU60516.1"/>
    <property type="molecule type" value="Genomic_DNA"/>
</dbReference>
<proteinExistence type="inferred from homology"/>